<keyword evidence="10" id="KW-1185">Reference proteome</keyword>
<dbReference type="GO" id="GO:0016791">
    <property type="term" value="F:phosphatase activity"/>
    <property type="evidence" value="ECO:0007669"/>
    <property type="project" value="InterPro"/>
</dbReference>
<name>A0A4Y3QY32_STRCI</name>
<dbReference type="InterPro" id="IPR006543">
    <property type="entry name" value="Histidinol-phos"/>
</dbReference>
<dbReference type="PANTHER" id="PTHR42891">
    <property type="entry name" value="D-GLYCERO-BETA-D-MANNO-HEPTOSE-1,7-BISPHOSPHATE 7-PHOSPHATASE"/>
    <property type="match status" value="1"/>
</dbReference>
<dbReference type="InterPro" id="IPR023214">
    <property type="entry name" value="HAD_sf"/>
</dbReference>
<dbReference type="PANTHER" id="PTHR42891:SF1">
    <property type="entry name" value="D-GLYCERO-BETA-D-MANNO-HEPTOSE-1,7-BISPHOSPHATE 7-PHOSPHATASE"/>
    <property type="match status" value="1"/>
</dbReference>
<keyword evidence="3" id="KW-0963">Cytoplasm</keyword>
<keyword evidence="4" id="KW-0479">Metal-binding</keyword>
<dbReference type="Proteomes" id="UP000319210">
    <property type="component" value="Unassembled WGS sequence"/>
</dbReference>
<organism evidence="9 10">
    <name type="scientific">Streptomyces cacaoi</name>
    <dbReference type="NCBI Taxonomy" id="1898"/>
    <lineage>
        <taxon>Bacteria</taxon>
        <taxon>Bacillati</taxon>
        <taxon>Actinomycetota</taxon>
        <taxon>Actinomycetes</taxon>
        <taxon>Kitasatosporales</taxon>
        <taxon>Streptomycetaceae</taxon>
        <taxon>Streptomyces</taxon>
    </lineage>
</organism>
<feature type="compositionally biased region" description="Low complexity" evidence="8">
    <location>
        <begin position="31"/>
        <end position="56"/>
    </location>
</feature>
<comment type="subcellular location">
    <subcellularLocation>
        <location evidence="1">Cytoplasm</location>
    </subcellularLocation>
</comment>
<dbReference type="GO" id="GO:0005975">
    <property type="term" value="P:carbohydrate metabolic process"/>
    <property type="evidence" value="ECO:0007669"/>
    <property type="project" value="InterPro"/>
</dbReference>
<dbReference type="SUPFAM" id="SSF56784">
    <property type="entry name" value="HAD-like"/>
    <property type="match status" value="1"/>
</dbReference>
<dbReference type="Gene3D" id="3.40.50.1000">
    <property type="entry name" value="HAD superfamily/HAD-like"/>
    <property type="match status" value="1"/>
</dbReference>
<comment type="caution">
    <text evidence="9">The sequence shown here is derived from an EMBL/GenBank/DDBJ whole genome shotgun (WGS) entry which is preliminary data.</text>
</comment>
<feature type="region of interest" description="Disordered" evidence="8">
    <location>
        <begin position="1"/>
        <end position="59"/>
    </location>
</feature>
<evidence type="ECO:0000313" key="9">
    <source>
        <dbReference type="EMBL" id="GEB49869.1"/>
    </source>
</evidence>
<evidence type="ECO:0000256" key="2">
    <source>
        <dbReference type="ARBA" id="ARBA00005628"/>
    </source>
</evidence>
<keyword evidence="5" id="KW-0378">Hydrolase</keyword>
<dbReference type="EMBL" id="BJMM01000009">
    <property type="protein sequence ID" value="GEB49869.1"/>
    <property type="molecule type" value="Genomic_DNA"/>
</dbReference>
<dbReference type="InterPro" id="IPR036412">
    <property type="entry name" value="HAD-like_sf"/>
</dbReference>
<accession>A0A4Y3QY32</accession>
<evidence type="ECO:0000256" key="1">
    <source>
        <dbReference type="ARBA" id="ARBA00004496"/>
    </source>
</evidence>
<protein>
    <recommendedName>
        <fullName evidence="7">D,D-heptose 1,7-bisphosphate phosphatase</fullName>
    </recommendedName>
</protein>
<dbReference type="NCBIfam" id="TIGR01662">
    <property type="entry name" value="HAD-SF-IIIA"/>
    <property type="match status" value="1"/>
</dbReference>
<dbReference type="RefSeq" id="WP_086817838.1">
    <property type="nucleotide sequence ID" value="NZ_BJMM01000009.1"/>
</dbReference>
<evidence type="ECO:0000256" key="6">
    <source>
        <dbReference type="ARBA" id="ARBA00023277"/>
    </source>
</evidence>
<reference evidence="9 10" key="1">
    <citation type="submission" date="2019-06" db="EMBL/GenBank/DDBJ databases">
        <title>Whole genome shotgun sequence of Streptomyces cacaoi subsp. cacaoi NBRC 12748.</title>
        <authorList>
            <person name="Hosoyama A."/>
            <person name="Uohara A."/>
            <person name="Ohji S."/>
            <person name="Ichikawa N."/>
        </authorList>
    </citation>
    <scope>NUCLEOTIDE SEQUENCE [LARGE SCALE GENOMIC DNA]</scope>
    <source>
        <strain evidence="9 10">NBRC 12748</strain>
    </source>
</reference>
<gene>
    <name evidence="9" type="ORF">SCA03_24200</name>
</gene>
<dbReference type="Pfam" id="PF13242">
    <property type="entry name" value="Hydrolase_like"/>
    <property type="match status" value="1"/>
</dbReference>
<evidence type="ECO:0000256" key="8">
    <source>
        <dbReference type="SAM" id="MobiDB-lite"/>
    </source>
</evidence>
<proteinExistence type="inferred from homology"/>
<dbReference type="AlphaFoldDB" id="A0A4Y3QY32"/>
<evidence type="ECO:0000256" key="3">
    <source>
        <dbReference type="ARBA" id="ARBA00022490"/>
    </source>
</evidence>
<comment type="similarity">
    <text evidence="2">Belongs to the GmhB family.</text>
</comment>
<keyword evidence="6" id="KW-0119">Carbohydrate metabolism</keyword>
<evidence type="ECO:0000256" key="7">
    <source>
        <dbReference type="ARBA" id="ARBA00031828"/>
    </source>
</evidence>
<dbReference type="InterPro" id="IPR004446">
    <property type="entry name" value="Heptose_bisP_phosphatase"/>
</dbReference>
<dbReference type="InterPro" id="IPR006549">
    <property type="entry name" value="HAD-SF_hydro_IIIA"/>
</dbReference>
<dbReference type="NCBIfam" id="TIGR01656">
    <property type="entry name" value="Histidinol-ppas"/>
    <property type="match status" value="1"/>
</dbReference>
<dbReference type="OrthoDB" id="9781367at2"/>
<dbReference type="GO" id="GO:0005737">
    <property type="term" value="C:cytoplasm"/>
    <property type="evidence" value="ECO:0007669"/>
    <property type="project" value="UniProtKB-SubCell"/>
</dbReference>
<evidence type="ECO:0000256" key="5">
    <source>
        <dbReference type="ARBA" id="ARBA00022801"/>
    </source>
</evidence>
<dbReference type="GO" id="GO:0046872">
    <property type="term" value="F:metal ion binding"/>
    <property type="evidence" value="ECO:0007669"/>
    <property type="project" value="UniProtKB-KW"/>
</dbReference>
<sequence>MTRPARTAAPPEPAPRTAHTAGTWQQPEPGGPLLRRAAPAASPGASAVPASPADGSRPAAVLFDRDGTLVEDVPHNTDTDRLRPRPLARTALDALRAAGVPLGVVTNQPDLARGALTVRQLESLHERLELLLGPFAVTAVCPHTPEQGCGCRKPAPGLVHAACRALHVPPRRAAVVGDIGADLEAAAACGARGVLVPTEATRAAEIDAARHTADNLALAVRRLLGRDRRTGGG</sequence>
<evidence type="ECO:0000313" key="10">
    <source>
        <dbReference type="Proteomes" id="UP000319210"/>
    </source>
</evidence>
<evidence type="ECO:0000256" key="4">
    <source>
        <dbReference type="ARBA" id="ARBA00022723"/>
    </source>
</evidence>